<keyword evidence="3" id="KW-1185">Reference proteome</keyword>
<organism evidence="2 3">
    <name type="scientific">Roseospira marina</name>
    <dbReference type="NCBI Taxonomy" id="140057"/>
    <lineage>
        <taxon>Bacteria</taxon>
        <taxon>Pseudomonadati</taxon>
        <taxon>Pseudomonadota</taxon>
        <taxon>Alphaproteobacteria</taxon>
        <taxon>Rhodospirillales</taxon>
        <taxon>Rhodospirillaceae</taxon>
        <taxon>Roseospira</taxon>
    </lineage>
</organism>
<feature type="transmembrane region" description="Helical" evidence="1">
    <location>
        <begin position="170"/>
        <end position="193"/>
    </location>
</feature>
<feature type="transmembrane region" description="Helical" evidence="1">
    <location>
        <begin position="292"/>
        <end position="313"/>
    </location>
</feature>
<proteinExistence type="predicted"/>
<dbReference type="Pfam" id="PF10129">
    <property type="entry name" value="OpgC_C"/>
    <property type="match status" value="1"/>
</dbReference>
<feature type="transmembrane region" description="Helical" evidence="1">
    <location>
        <begin position="334"/>
        <end position="356"/>
    </location>
</feature>
<evidence type="ECO:0000313" key="3">
    <source>
        <dbReference type="Proteomes" id="UP000324065"/>
    </source>
</evidence>
<comment type="caution">
    <text evidence="2">The sequence shown here is derived from an EMBL/GenBank/DDBJ whole genome shotgun (WGS) entry which is preliminary data.</text>
</comment>
<dbReference type="PIRSF" id="PIRSF028704">
    <property type="entry name" value="UPC028704"/>
    <property type="match status" value="1"/>
</dbReference>
<dbReference type="PANTHER" id="PTHR38592:SF3">
    <property type="entry name" value="BLL4819 PROTEIN"/>
    <property type="match status" value="1"/>
</dbReference>
<sequence length="411" mass="45656">MRKTGGSSRLEILDGFRGYFLIFMMIVHTDMDFDTLIGKLNHHSFGWVEDAQGFVFISGVVVGLVYGGRLLRRGFPTCVRAVFKRIATIYSHQAGLILIFLASTLAFVTVVGPLPAGRYLAPVAADPLTTTVSSLLLVSGTANMGILPMYIWFMVLTPFALWMIHRGRGLAVLAIMVCTWILGQTGVAGYVIGLAEQALSTPGHAVTFGIFFNLLGWQVVYFSGLFFGYLYTVGRLNLDTLRDPQWYTVFKIGVGMVVFLGILDRLVWGQYFGPEFSAWFLEKTSRRDFTSIYLFAFMLDVFLITWLLVAGKTCTNRPVAALAMLVEWIFTRRFLVFLGQHSLHVFSMHMLLLYALNTSGLAETLSPALKNIVVVLSPLPLYLAAAGHAWVQQQDVRKTQRSQAIGSQSSA</sequence>
<feature type="transmembrane region" description="Helical" evidence="1">
    <location>
        <begin position="134"/>
        <end position="163"/>
    </location>
</feature>
<evidence type="ECO:0000256" key="1">
    <source>
        <dbReference type="SAM" id="Phobius"/>
    </source>
</evidence>
<dbReference type="AlphaFoldDB" id="A0A5M6IDH7"/>
<feature type="transmembrane region" description="Helical" evidence="1">
    <location>
        <begin position="205"/>
        <end position="231"/>
    </location>
</feature>
<name>A0A5M6IDH7_9PROT</name>
<feature type="transmembrane region" description="Helical" evidence="1">
    <location>
        <begin position="368"/>
        <end position="391"/>
    </location>
</feature>
<reference evidence="2 3" key="1">
    <citation type="submission" date="2019-09" db="EMBL/GenBank/DDBJ databases">
        <title>Genome sequence of Roseospira marina, one of the more divergent members of the non-sulfur purple photosynthetic bacterial family, the Rhodospirillaceae.</title>
        <authorList>
            <person name="Meyer T."/>
            <person name="Kyndt J."/>
        </authorList>
    </citation>
    <scope>NUCLEOTIDE SEQUENCE [LARGE SCALE GENOMIC DNA]</scope>
    <source>
        <strain evidence="2 3">DSM 15113</strain>
    </source>
</reference>
<keyword evidence="1" id="KW-0472">Membrane</keyword>
<feature type="transmembrane region" description="Helical" evidence="1">
    <location>
        <begin position="92"/>
        <end position="114"/>
    </location>
</feature>
<keyword evidence="1" id="KW-1133">Transmembrane helix</keyword>
<keyword evidence="1" id="KW-0812">Transmembrane</keyword>
<dbReference type="RefSeq" id="WP_150061838.1">
    <property type="nucleotide sequence ID" value="NZ_JACHII010000007.1"/>
</dbReference>
<gene>
    <name evidence="2" type="ORF">F1188_07825</name>
</gene>
<protein>
    <recommendedName>
        <fullName evidence="4">DUF1624 domain-containing protein</fullName>
    </recommendedName>
</protein>
<feature type="transmembrane region" description="Helical" evidence="1">
    <location>
        <begin position="252"/>
        <end position="272"/>
    </location>
</feature>
<feature type="transmembrane region" description="Helical" evidence="1">
    <location>
        <begin position="51"/>
        <end position="71"/>
    </location>
</feature>
<dbReference type="PANTHER" id="PTHR38592">
    <property type="entry name" value="BLL4819 PROTEIN"/>
    <property type="match status" value="1"/>
</dbReference>
<dbReference type="InterPro" id="IPR014550">
    <property type="entry name" value="UCP028704_OpgC"/>
</dbReference>
<accession>A0A5M6IDH7</accession>
<evidence type="ECO:0000313" key="2">
    <source>
        <dbReference type="EMBL" id="KAA5606316.1"/>
    </source>
</evidence>
<feature type="transmembrane region" description="Helical" evidence="1">
    <location>
        <begin position="12"/>
        <end position="31"/>
    </location>
</feature>
<dbReference type="EMBL" id="VWPJ01000005">
    <property type="protein sequence ID" value="KAA5606316.1"/>
    <property type="molecule type" value="Genomic_DNA"/>
</dbReference>
<dbReference type="OrthoDB" id="9775975at2"/>
<dbReference type="Proteomes" id="UP000324065">
    <property type="component" value="Unassembled WGS sequence"/>
</dbReference>
<evidence type="ECO:0008006" key="4">
    <source>
        <dbReference type="Google" id="ProtNLM"/>
    </source>
</evidence>